<dbReference type="AlphaFoldDB" id="A0A2C9JJJ1"/>
<gene>
    <name evidence="3" type="primary">106073680</name>
</gene>
<protein>
    <recommendedName>
        <fullName evidence="1">Peptidyl-prolyl cis-trans isomerase</fullName>
        <shortName evidence="1">PPIase</shortName>
        <ecNumber evidence="1">5.2.1.8</ecNumber>
    </recommendedName>
</protein>
<organism evidence="3 4">
    <name type="scientific">Biomphalaria glabrata</name>
    <name type="common">Bloodfluke planorb</name>
    <name type="synonym">Freshwater snail</name>
    <dbReference type="NCBI Taxonomy" id="6526"/>
    <lineage>
        <taxon>Eukaryota</taxon>
        <taxon>Metazoa</taxon>
        <taxon>Spiralia</taxon>
        <taxon>Lophotrochozoa</taxon>
        <taxon>Mollusca</taxon>
        <taxon>Gastropoda</taxon>
        <taxon>Heterobranchia</taxon>
        <taxon>Euthyneura</taxon>
        <taxon>Panpulmonata</taxon>
        <taxon>Hygrophila</taxon>
        <taxon>Lymnaeoidea</taxon>
        <taxon>Planorbidae</taxon>
        <taxon>Biomphalaria</taxon>
    </lineage>
</organism>
<dbReference type="SUPFAM" id="SSF50891">
    <property type="entry name" value="Cyclophilin-like"/>
    <property type="match status" value="1"/>
</dbReference>
<dbReference type="InterPro" id="IPR002130">
    <property type="entry name" value="Cyclophilin-type_PPIase_dom"/>
</dbReference>
<reference evidence="3" key="1">
    <citation type="submission" date="2020-05" db="UniProtKB">
        <authorList>
            <consortium name="EnsemblMetazoa"/>
        </authorList>
    </citation>
    <scope>IDENTIFICATION</scope>
    <source>
        <strain evidence="3">BB02</strain>
    </source>
</reference>
<evidence type="ECO:0000313" key="4">
    <source>
        <dbReference type="Proteomes" id="UP000076420"/>
    </source>
</evidence>
<accession>A0A2C9JJJ1</accession>
<dbReference type="EnsemblMetazoa" id="BGLB003443-RB">
    <property type="protein sequence ID" value="BGLB003443-PB"/>
    <property type="gene ID" value="BGLB003443"/>
</dbReference>
<evidence type="ECO:0000256" key="1">
    <source>
        <dbReference type="RuleBase" id="RU363019"/>
    </source>
</evidence>
<feature type="domain" description="PPIase cyclophilin-type" evidence="2">
    <location>
        <begin position="85"/>
        <end position="234"/>
    </location>
</feature>
<sequence length="262" mass="29370">MILRFISLAFAVLISVIAVKGRAENEEENSTNSTEKYGAKKDGIQRRIYGGKTLEDPPETLIVTEEIWFDIQIQDYDGQGQDYRGRFTIGCFGKLTPVTCMNFISLAKGYKKGRLILSYRGTTVATVVRDFMIQLGDVQTKYGNSESIFGVKFYDESFAISHNHAGWVGMANSGPDSNGSQFYIILRTARWLDGKHVIFGKVIQGMDVIETIGREETGPLNVPLRKIVIEKSGINRIKSPYVLTSEQFNTDGDIDTRTKQEL</sequence>
<dbReference type="STRING" id="6526.A0A2C9JJJ1"/>
<dbReference type="GO" id="GO:0016018">
    <property type="term" value="F:cyclosporin A binding"/>
    <property type="evidence" value="ECO:0007669"/>
    <property type="project" value="TreeGrafter"/>
</dbReference>
<keyword evidence="1" id="KW-0413">Isomerase</keyword>
<dbReference type="Pfam" id="PF00160">
    <property type="entry name" value="Pro_isomerase"/>
    <property type="match status" value="1"/>
</dbReference>
<name>A0A2C9JJJ1_BIOGL</name>
<dbReference type="GO" id="GO:0005737">
    <property type="term" value="C:cytoplasm"/>
    <property type="evidence" value="ECO:0007669"/>
    <property type="project" value="TreeGrafter"/>
</dbReference>
<dbReference type="Proteomes" id="UP000076420">
    <property type="component" value="Unassembled WGS sequence"/>
</dbReference>
<comment type="catalytic activity">
    <reaction evidence="1">
        <text>[protein]-peptidylproline (omega=180) = [protein]-peptidylproline (omega=0)</text>
        <dbReference type="Rhea" id="RHEA:16237"/>
        <dbReference type="Rhea" id="RHEA-COMP:10747"/>
        <dbReference type="Rhea" id="RHEA-COMP:10748"/>
        <dbReference type="ChEBI" id="CHEBI:83833"/>
        <dbReference type="ChEBI" id="CHEBI:83834"/>
        <dbReference type="EC" id="5.2.1.8"/>
    </reaction>
</comment>
<comment type="similarity">
    <text evidence="1">Belongs to the cyclophilin-type PPIase family.</text>
</comment>
<dbReference type="VEuPathDB" id="VectorBase:BGLB003443"/>
<evidence type="ECO:0000259" key="2">
    <source>
        <dbReference type="PROSITE" id="PS50072"/>
    </source>
</evidence>
<dbReference type="InterPro" id="IPR029000">
    <property type="entry name" value="Cyclophilin-like_dom_sf"/>
</dbReference>
<dbReference type="PROSITE" id="PS50072">
    <property type="entry name" value="CSA_PPIASE_2"/>
    <property type="match status" value="1"/>
</dbReference>
<evidence type="ECO:0000313" key="3">
    <source>
        <dbReference type="EnsemblMetazoa" id="BGLB003443-PB"/>
    </source>
</evidence>
<keyword evidence="1" id="KW-0697">Rotamase</keyword>
<dbReference type="GO" id="GO:0003755">
    <property type="term" value="F:peptidyl-prolyl cis-trans isomerase activity"/>
    <property type="evidence" value="ECO:0007669"/>
    <property type="project" value="UniProtKB-UniRule"/>
</dbReference>
<dbReference type="OrthoDB" id="193499at2759"/>
<dbReference type="Gene3D" id="2.40.100.10">
    <property type="entry name" value="Cyclophilin-like"/>
    <property type="match status" value="1"/>
</dbReference>
<dbReference type="EC" id="5.2.1.8" evidence="1"/>
<dbReference type="PANTHER" id="PTHR11071">
    <property type="entry name" value="PEPTIDYL-PROLYL CIS-TRANS ISOMERASE"/>
    <property type="match status" value="1"/>
</dbReference>
<dbReference type="GO" id="GO:0006457">
    <property type="term" value="P:protein folding"/>
    <property type="evidence" value="ECO:0007669"/>
    <property type="project" value="TreeGrafter"/>
</dbReference>
<proteinExistence type="inferred from homology"/>
<comment type="function">
    <text evidence="1">PPIases accelerate the folding of proteins. It catalyzes the cis-trans isomerization of proline imidic peptide bonds in oligopeptides.</text>
</comment>
<keyword evidence="1" id="KW-0732">Signal</keyword>
<dbReference type="PANTHER" id="PTHR11071:SF547">
    <property type="entry name" value="PEPTIDYL-PROLYL CIS-TRANS ISOMERASE"/>
    <property type="match status" value="1"/>
</dbReference>
<feature type="signal peptide" evidence="1">
    <location>
        <begin position="1"/>
        <end position="23"/>
    </location>
</feature>
<dbReference type="KEGG" id="bgt:106073680"/>
<dbReference type="PRINTS" id="PR00153">
    <property type="entry name" value="CSAPPISMRASE"/>
</dbReference>
<dbReference type="VEuPathDB" id="VectorBase:BGLAX_028591"/>
<feature type="chain" id="PRO_5011813046" description="Peptidyl-prolyl cis-trans isomerase" evidence="1">
    <location>
        <begin position="24"/>
        <end position="262"/>
    </location>
</feature>